<accession>A0A0U3B8Q7</accession>
<sequence>MREGMRETWHGEEAAVERHEKAAAEVVERLRAEGYFREGEGAALVRPVEGQKERWVLRCDADSLLVAPDDPERARRFPPGDHLHDAFVAAGYRVDVWPDYGSAGGATFRVEYHLYEKEE</sequence>
<dbReference type="EMBL" id="KU240005">
    <property type="protein sequence ID" value="ALV85573.1"/>
    <property type="molecule type" value="Genomic_DNA"/>
</dbReference>
<evidence type="ECO:0000313" key="1">
    <source>
        <dbReference type="EMBL" id="ALV85573.1"/>
    </source>
</evidence>
<reference evidence="1" key="1">
    <citation type="journal article" date="2015" name="J. Microbiol. Biotechnol.">
        <title>Functional Metagenome Mining of Soil for a Novel Gentamicin Resistance Gene.</title>
        <authorList>
            <person name="Im H."/>
            <person name="Kim K.M."/>
            <person name="Lee S.H."/>
            <person name="Ryu C.M."/>
        </authorList>
    </citation>
    <scope>NUCLEOTIDE SEQUENCE</scope>
</reference>
<proteinExistence type="predicted"/>
<protein>
    <submittedName>
        <fullName evidence="1">Uncharacterized protein</fullName>
    </submittedName>
</protein>
<dbReference type="AlphaFoldDB" id="A0A0U3B8Q7"/>
<organism evidence="1">
    <name type="scientific">uncultured bacterium pA1</name>
    <dbReference type="NCBI Taxonomy" id="1776268"/>
    <lineage>
        <taxon>Bacteria</taxon>
        <taxon>environmental samples</taxon>
    </lineage>
</organism>
<name>A0A0U3B8Q7_9BACT</name>